<reference evidence="1" key="1">
    <citation type="submission" date="2023-04" db="EMBL/GenBank/DDBJ databases">
        <title>A chromosome-level genome assembly of the parasitoid wasp Eretmocerus hayati.</title>
        <authorList>
            <person name="Zhong Y."/>
            <person name="Liu S."/>
            <person name="Liu Y."/>
        </authorList>
    </citation>
    <scope>NUCLEOTIDE SEQUENCE</scope>
    <source>
        <strain evidence="1">ZJU_SS_LIU_2023</strain>
    </source>
</reference>
<accession>A0ACC2NC55</accession>
<comment type="caution">
    <text evidence="1">The sequence shown here is derived from an EMBL/GenBank/DDBJ whole genome shotgun (WGS) entry which is preliminary data.</text>
</comment>
<keyword evidence="2" id="KW-1185">Reference proteome</keyword>
<evidence type="ECO:0000313" key="2">
    <source>
        <dbReference type="Proteomes" id="UP001239111"/>
    </source>
</evidence>
<dbReference type="EMBL" id="CM056744">
    <property type="protein sequence ID" value="KAJ8668676.1"/>
    <property type="molecule type" value="Genomic_DNA"/>
</dbReference>
<gene>
    <name evidence="1" type="ORF">QAD02_010339</name>
</gene>
<organism evidence="1 2">
    <name type="scientific">Eretmocerus hayati</name>
    <dbReference type="NCBI Taxonomy" id="131215"/>
    <lineage>
        <taxon>Eukaryota</taxon>
        <taxon>Metazoa</taxon>
        <taxon>Ecdysozoa</taxon>
        <taxon>Arthropoda</taxon>
        <taxon>Hexapoda</taxon>
        <taxon>Insecta</taxon>
        <taxon>Pterygota</taxon>
        <taxon>Neoptera</taxon>
        <taxon>Endopterygota</taxon>
        <taxon>Hymenoptera</taxon>
        <taxon>Apocrita</taxon>
        <taxon>Proctotrupomorpha</taxon>
        <taxon>Chalcidoidea</taxon>
        <taxon>Aphelinidae</taxon>
        <taxon>Aphelininae</taxon>
        <taxon>Eretmocerus</taxon>
    </lineage>
</organism>
<proteinExistence type="predicted"/>
<name>A0ACC2NC55_9HYME</name>
<dbReference type="Proteomes" id="UP001239111">
    <property type="component" value="Chromosome 4"/>
</dbReference>
<evidence type="ECO:0000313" key="1">
    <source>
        <dbReference type="EMBL" id="KAJ8668676.1"/>
    </source>
</evidence>
<sequence length="277" mass="31012">MSSAGPHHSNVSASAAYEVQLPLLTILAVTTARPSEPFPYPTGPLYPLQPRLISQTINLNELPTKIVKVTRLVAVKVPVPYPVKVPEPVPVAVHQPVAVAVPQLVHVPHHVPVPHHIAVPVEKPVAVPVPEHMPVYVAKHVHVPVHHHHHDPHHGHHQHHHHESHPHYHHHHDPHSHHDFWKPVHHHEPYGPHHHVHHSYNNEHLGHANHLSDGLQGSLFASGSDSRLNEDANTSEDKAESHHRYQEQQLSATARFGHFANFRPSPVDYTSSLLGLQ</sequence>
<protein>
    <submittedName>
        <fullName evidence="1">Uncharacterized protein</fullName>
    </submittedName>
</protein>